<keyword evidence="9 14" id="KW-0472">Membrane</keyword>
<organism evidence="15 16">
    <name type="scientific">Parvularcula bermudensis (strain ATCC BAA-594 / HTCC2503 / KCTC 12087)</name>
    <dbReference type="NCBI Taxonomy" id="314260"/>
    <lineage>
        <taxon>Bacteria</taxon>
        <taxon>Pseudomonadati</taxon>
        <taxon>Pseudomonadota</taxon>
        <taxon>Alphaproteobacteria</taxon>
        <taxon>Parvularculales</taxon>
        <taxon>Parvularculaceae</taxon>
        <taxon>Parvularcula</taxon>
    </lineage>
</organism>
<keyword evidence="16" id="KW-1185">Reference proteome</keyword>
<comment type="subcellular location">
    <subcellularLocation>
        <location evidence="14">Cell inner membrane</location>
        <topology evidence="14">Multi-pass membrane protein</topology>
    </subcellularLocation>
    <subcellularLocation>
        <location evidence="1">Cell membrane</location>
        <topology evidence="1">Multi-pass membrane protein</topology>
    </subcellularLocation>
</comment>
<dbReference type="PANTHER" id="PTHR30622">
    <property type="entry name" value="UNDECAPRENYL-DIPHOSPHATASE"/>
    <property type="match status" value="1"/>
</dbReference>
<evidence type="ECO:0000256" key="2">
    <source>
        <dbReference type="ARBA" id="ARBA00010621"/>
    </source>
</evidence>
<dbReference type="GO" id="GO:0009252">
    <property type="term" value="P:peptidoglycan biosynthetic process"/>
    <property type="evidence" value="ECO:0007669"/>
    <property type="project" value="UniProtKB-KW"/>
</dbReference>
<keyword evidence="7 14" id="KW-0378">Hydrolase</keyword>
<dbReference type="OrthoDB" id="9808289at2"/>
<dbReference type="AlphaFoldDB" id="E0THP6"/>
<dbReference type="HOGENOM" id="CLU_060296_1_0_5"/>
<evidence type="ECO:0000256" key="4">
    <source>
        <dbReference type="ARBA" id="ARBA00021581"/>
    </source>
</evidence>
<dbReference type="Pfam" id="PF02673">
    <property type="entry name" value="BacA"/>
    <property type="match status" value="1"/>
</dbReference>
<evidence type="ECO:0000256" key="11">
    <source>
        <dbReference type="ARBA" id="ARBA00032707"/>
    </source>
</evidence>
<evidence type="ECO:0000256" key="7">
    <source>
        <dbReference type="ARBA" id="ARBA00022801"/>
    </source>
</evidence>
<gene>
    <name evidence="14" type="primary">uppP</name>
    <name evidence="15" type="ordered locus">PB2503_06382</name>
</gene>
<keyword evidence="14" id="KW-0573">Peptidoglycan synthesis</keyword>
<keyword evidence="10 14" id="KW-0046">Antibiotic resistance</keyword>
<dbReference type="PANTHER" id="PTHR30622:SF4">
    <property type="entry name" value="UNDECAPRENYL-DIPHOSPHATASE"/>
    <property type="match status" value="1"/>
</dbReference>
<keyword evidence="15" id="KW-0808">Transferase</keyword>
<dbReference type="GO" id="GO:0071555">
    <property type="term" value="P:cell wall organization"/>
    <property type="evidence" value="ECO:0007669"/>
    <property type="project" value="UniProtKB-KW"/>
</dbReference>
<keyword evidence="14" id="KW-0961">Cell wall biogenesis/degradation</keyword>
<evidence type="ECO:0000256" key="5">
    <source>
        <dbReference type="ARBA" id="ARBA00022475"/>
    </source>
</evidence>
<name>E0THP6_PARBH</name>
<feature type="transmembrane region" description="Helical" evidence="14">
    <location>
        <begin position="245"/>
        <end position="263"/>
    </location>
</feature>
<keyword evidence="5 14" id="KW-1003">Cell membrane</keyword>
<evidence type="ECO:0000256" key="1">
    <source>
        <dbReference type="ARBA" id="ARBA00004651"/>
    </source>
</evidence>
<sequence length="264" mass="28148">MPIFHLIILAVVQGLTEFIPVSSSAHLILAPFVLGWEDQGRAIDVAAHVGSLAAVLLYFRHETGMLVRGGTDVLRWKATPDRHLFLSLAMATIPLLIVGVGLAASGLADQMRNPIVIAWSSIIFGVVLYFADRAATTRHELPTGWGKVLTIGAAQALAAIPGTSRSGITITAARFLGFDRDSAARFSMLLAIPAILASGAYETLDLLKEESSAAIMPVLTVALFSFGAAYLAIGAFLAMLKRVDFTVFVLYRIALGVVLLIIFS</sequence>
<keyword evidence="6 14" id="KW-0812">Transmembrane</keyword>
<evidence type="ECO:0000256" key="8">
    <source>
        <dbReference type="ARBA" id="ARBA00022989"/>
    </source>
</evidence>
<evidence type="ECO:0000256" key="13">
    <source>
        <dbReference type="ARBA" id="ARBA00047594"/>
    </source>
</evidence>
<feature type="transmembrane region" description="Helical" evidence="14">
    <location>
        <begin position="213"/>
        <end position="238"/>
    </location>
</feature>
<keyword evidence="14" id="KW-0997">Cell inner membrane</keyword>
<dbReference type="NCBIfam" id="NF001393">
    <property type="entry name" value="PRK00281.2-4"/>
    <property type="match status" value="1"/>
</dbReference>
<reference evidence="16" key="1">
    <citation type="submission" date="2010-08" db="EMBL/GenBank/DDBJ databases">
        <title>Genome sequence of Parvularcula bermudensis HTCC2503.</title>
        <authorList>
            <person name="Kang D.-M."/>
            <person name="Oh H.-M."/>
            <person name="Cho J.-C."/>
        </authorList>
    </citation>
    <scope>NUCLEOTIDE SEQUENCE [LARGE SCALE GENOMIC DNA]</scope>
    <source>
        <strain evidence="16">ATCC BAA-594 / HTCC2503 / KCTC 12087</strain>
    </source>
</reference>
<dbReference type="KEGG" id="pbr:PB2503_06382"/>
<evidence type="ECO:0000256" key="9">
    <source>
        <dbReference type="ARBA" id="ARBA00023136"/>
    </source>
</evidence>
<evidence type="ECO:0000256" key="3">
    <source>
        <dbReference type="ARBA" id="ARBA00012374"/>
    </source>
</evidence>
<dbReference type="RefSeq" id="WP_013300316.1">
    <property type="nucleotide sequence ID" value="NC_014414.1"/>
</dbReference>
<dbReference type="Proteomes" id="UP000001302">
    <property type="component" value="Chromosome"/>
</dbReference>
<keyword evidence="14" id="KW-0133">Cell shape</keyword>
<reference evidence="15 16" key="2">
    <citation type="journal article" date="2011" name="J. Bacteriol.">
        <title>Complete genome sequence of strain HTCC2503T of Parvularcula bermudensis, the type species of the order "Parvularculales" in the class Alphaproteobacteria.</title>
        <authorList>
            <person name="Oh H.M."/>
            <person name="Kang I."/>
            <person name="Vergin K.L."/>
            <person name="Kang D."/>
            <person name="Rhee K.H."/>
            <person name="Giovannoni S.J."/>
            <person name="Cho J.C."/>
        </authorList>
    </citation>
    <scope>NUCLEOTIDE SEQUENCE [LARGE SCALE GENOMIC DNA]</scope>
    <source>
        <strain evidence="16">ATCC BAA-594 / HTCC2503 / KCTC 12087</strain>
    </source>
</reference>
<dbReference type="HAMAP" id="MF_01006">
    <property type="entry name" value="Undec_diphosphatase"/>
    <property type="match status" value="1"/>
</dbReference>
<protein>
    <recommendedName>
        <fullName evidence="4 14">Undecaprenyl-diphosphatase</fullName>
        <ecNumber evidence="3 14">3.6.1.27</ecNumber>
    </recommendedName>
    <alternativeName>
        <fullName evidence="12 14">Bacitracin resistance protein</fullName>
    </alternativeName>
    <alternativeName>
        <fullName evidence="11 14">Undecaprenyl pyrophosphate phosphatase</fullName>
    </alternativeName>
</protein>
<proteinExistence type="inferred from homology"/>
<dbReference type="GO" id="GO:0050380">
    <property type="term" value="F:undecaprenyl-diphosphatase activity"/>
    <property type="evidence" value="ECO:0007669"/>
    <property type="project" value="UniProtKB-UniRule"/>
</dbReference>
<dbReference type="GO" id="GO:0016301">
    <property type="term" value="F:kinase activity"/>
    <property type="evidence" value="ECO:0007669"/>
    <property type="project" value="UniProtKB-KW"/>
</dbReference>
<feature type="transmembrane region" description="Helical" evidence="14">
    <location>
        <begin position="114"/>
        <end position="131"/>
    </location>
</feature>
<comment type="miscellaneous">
    <text evidence="14">Bacitracin is thought to be involved in the inhibition of peptidoglycan synthesis by sequestering undecaprenyl diphosphate, thereby reducing the pool of lipid carrier available.</text>
</comment>
<dbReference type="GO" id="GO:0046677">
    <property type="term" value="P:response to antibiotic"/>
    <property type="evidence" value="ECO:0007669"/>
    <property type="project" value="UniProtKB-UniRule"/>
</dbReference>
<dbReference type="GO" id="GO:0005886">
    <property type="term" value="C:plasma membrane"/>
    <property type="evidence" value="ECO:0007669"/>
    <property type="project" value="UniProtKB-SubCell"/>
</dbReference>
<dbReference type="EC" id="3.6.1.27" evidence="3 14"/>
<accession>E0THP6</accession>
<dbReference type="EMBL" id="CP002156">
    <property type="protein sequence ID" value="ADM09342.1"/>
    <property type="molecule type" value="Genomic_DNA"/>
</dbReference>
<dbReference type="InterPro" id="IPR003824">
    <property type="entry name" value="UppP"/>
</dbReference>
<evidence type="ECO:0000313" key="16">
    <source>
        <dbReference type="Proteomes" id="UP000001302"/>
    </source>
</evidence>
<evidence type="ECO:0000256" key="14">
    <source>
        <dbReference type="HAMAP-Rule" id="MF_01006"/>
    </source>
</evidence>
<feature type="transmembrane region" description="Helical" evidence="14">
    <location>
        <begin position="84"/>
        <end position="108"/>
    </location>
</feature>
<feature type="transmembrane region" description="Helical" evidence="14">
    <location>
        <begin position="40"/>
        <end position="59"/>
    </location>
</feature>
<evidence type="ECO:0000256" key="6">
    <source>
        <dbReference type="ARBA" id="ARBA00022692"/>
    </source>
</evidence>
<comment type="function">
    <text evidence="14">Catalyzes the dephosphorylation of undecaprenyl diphosphate (UPP). Confers resistance to bacitracin.</text>
</comment>
<comment type="catalytic activity">
    <reaction evidence="13 14">
        <text>di-trans,octa-cis-undecaprenyl diphosphate + H2O = di-trans,octa-cis-undecaprenyl phosphate + phosphate + H(+)</text>
        <dbReference type="Rhea" id="RHEA:28094"/>
        <dbReference type="ChEBI" id="CHEBI:15377"/>
        <dbReference type="ChEBI" id="CHEBI:15378"/>
        <dbReference type="ChEBI" id="CHEBI:43474"/>
        <dbReference type="ChEBI" id="CHEBI:58405"/>
        <dbReference type="ChEBI" id="CHEBI:60392"/>
        <dbReference type="EC" id="3.6.1.27"/>
    </reaction>
</comment>
<dbReference type="eggNOG" id="COG1968">
    <property type="taxonomic scope" value="Bacteria"/>
</dbReference>
<keyword evidence="8 14" id="KW-1133">Transmembrane helix</keyword>
<keyword evidence="15" id="KW-0418">Kinase</keyword>
<evidence type="ECO:0000256" key="12">
    <source>
        <dbReference type="ARBA" id="ARBA00032932"/>
    </source>
</evidence>
<evidence type="ECO:0000313" key="15">
    <source>
        <dbReference type="EMBL" id="ADM09342.1"/>
    </source>
</evidence>
<evidence type="ECO:0000256" key="10">
    <source>
        <dbReference type="ARBA" id="ARBA00023251"/>
    </source>
</evidence>
<dbReference type="GO" id="GO:0008360">
    <property type="term" value="P:regulation of cell shape"/>
    <property type="evidence" value="ECO:0007669"/>
    <property type="project" value="UniProtKB-KW"/>
</dbReference>
<dbReference type="STRING" id="314260.PB2503_06382"/>
<feature type="transmembrane region" description="Helical" evidence="14">
    <location>
        <begin position="183"/>
        <end position="201"/>
    </location>
</feature>
<comment type="similarity">
    <text evidence="2 14">Belongs to the UppP family.</text>
</comment>